<dbReference type="InterPro" id="IPR036445">
    <property type="entry name" value="GPCR_2_extracell_dom_sf"/>
</dbReference>
<dbReference type="Gene3D" id="2.60.220.50">
    <property type="match status" value="1"/>
</dbReference>
<gene>
    <name evidence="3" type="ORF">MGAL_10B010960</name>
</gene>
<keyword evidence="1" id="KW-0325">Glycoprotein</keyword>
<dbReference type="GO" id="GO:0016020">
    <property type="term" value="C:membrane"/>
    <property type="evidence" value="ECO:0007669"/>
    <property type="project" value="InterPro"/>
</dbReference>
<dbReference type="GO" id="GO:0007189">
    <property type="term" value="P:adenylate cyclase-activating G protein-coupled receptor signaling pathway"/>
    <property type="evidence" value="ECO:0007669"/>
    <property type="project" value="TreeGrafter"/>
</dbReference>
<feature type="domain" description="G-protein coupled receptors family 2 profile 1" evidence="2">
    <location>
        <begin position="8"/>
        <end position="57"/>
    </location>
</feature>
<dbReference type="PROSITE" id="PS50227">
    <property type="entry name" value="G_PROTEIN_RECEP_F2_3"/>
    <property type="match status" value="1"/>
</dbReference>
<dbReference type="Pfam" id="PF02793">
    <property type="entry name" value="HRM"/>
    <property type="match status" value="1"/>
</dbReference>
<dbReference type="OrthoDB" id="6102845at2759"/>
<dbReference type="SUPFAM" id="SSF111418">
    <property type="entry name" value="Hormone receptor domain"/>
    <property type="match status" value="1"/>
</dbReference>
<dbReference type="PANTHER" id="PTHR45813:SF8">
    <property type="entry name" value="IG-LIKE DOMAIN-CONTAINING PROTEIN"/>
    <property type="match status" value="1"/>
</dbReference>
<evidence type="ECO:0000313" key="3">
    <source>
        <dbReference type="EMBL" id="VDI21105.1"/>
    </source>
</evidence>
<dbReference type="Pfam" id="PF16489">
    <property type="entry name" value="GAIN"/>
    <property type="match status" value="1"/>
</dbReference>
<dbReference type="PANTHER" id="PTHR45813">
    <property type="entry name" value="IG-LIKE DOMAIN-CONTAINING PROTEIN"/>
    <property type="match status" value="1"/>
</dbReference>
<comment type="caution">
    <text evidence="3">The sequence shown here is derived from an EMBL/GenBank/DDBJ whole genome shotgun (WGS) entry which is preliminary data.</text>
</comment>
<dbReference type="AlphaFoldDB" id="A0A8B6DJ95"/>
<dbReference type="InterPro" id="IPR051587">
    <property type="entry name" value="Adhesion_GPCR"/>
</dbReference>
<evidence type="ECO:0000313" key="4">
    <source>
        <dbReference type="Proteomes" id="UP000596742"/>
    </source>
</evidence>
<keyword evidence="4" id="KW-1185">Reference proteome</keyword>
<dbReference type="EMBL" id="UYJE01003639">
    <property type="protein sequence ID" value="VDI21105.1"/>
    <property type="molecule type" value="Genomic_DNA"/>
</dbReference>
<dbReference type="SMART" id="SM00008">
    <property type="entry name" value="HormR"/>
    <property type="match status" value="1"/>
</dbReference>
<dbReference type="GO" id="GO:0004930">
    <property type="term" value="F:G protein-coupled receptor activity"/>
    <property type="evidence" value="ECO:0007669"/>
    <property type="project" value="InterPro"/>
</dbReference>
<name>A0A8B6DJ95_MYTGA</name>
<organism evidence="3 4">
    <name type="scientific">Mytilus galloprovincialis</name>
    <name type="common">Mediterranean mussel</name>
    <dbReference type="NCBI Taxonomy" id="29158"/>
    <lineage>
        <taxon>Eukaryota</taxon>
        <taxon>Metazoa</taxon>
        <taxon>Spiralia</taxon>
        <taxon>Lophotrochozoa</taxon>
        <taxon>Mollusca</taxon>
        <taxon>Bivalvia</taxon>
        <taxon>Autobranchia</taxon>
        <taxon>Pteriomorphia</taxon>
        <taxon>Mytilida</taxon>
        <taxon>Mytiloidea</taxon>
        <taxon>Mytilidae</taxon>
        <taxon>Mytilinae</taxon>
        <taxon>Mytilus</taxon>
    </lineage>
</organism>
<dbReference type="InterPro" id="IPR032471">
    <property type="entry name" value="AGRL2-4_GAIN_subdom_A"/>
</dbReference>
<accession>A0A8B6DJ95</accession>
<protein>
    <recommendedName>
        <fullName evidence="2">G-protein coupled receptors family 2 profile 1 domain-containing protein</fullName>
    </recommendedName>
</protein>
<dbReference type="Proteomes" id="UP000596742">
    <property type="component" value="Unassembled WGS sequence"/>
</dbReference>
<dbReference type="Gene3D" id="4.10.1240.10">
    <property type="entry name" value="GPCR, family 2, extracellular hormone receptor domain"/>
    <property type="match status" value="1"/>
</dbReference>
<evidence type="ECO:0000259" key="2">
    <source>
        <dbReference type="PROSITE" id="PS50227"/>
    </source>
</evidence>
<proteinExistence type="predicted"/>
<reference evidence="3" key="1">
    <citation type="submission" date="2018-11" db="EMBL/GenBank/DDBJ databases">
        <authorList>
            <person name="Alioto T."/>
            <person name="Alioto T."/>
        </authorList>
    </citation>
    <scope>NUCLEOTIDE SEQUENCE</scope>
</reference>
<dbReference type="InterPro" id="IPR001879">
    <property type="entry name" value="GPCR_2_extracellular_dom"/>
</dbReference>
<dbReference type="InterPro" id="IPR046338">
    <property type="entry name" value="GAIN_dom_sf"/>
</dbReference>
<sequence length="306" mass="34115">MSKSENVDNFHTNWSKTVEGTLVMVACTGEYTGNASRYCRSDGKWEVPNYSKCISNSIEQIKEQTAKFLSGASDYDNVTIILNNLENITRDNNKLRSGDLNASSDILNEIAKYITNHTEELSVDQLEIFGSLCDNLLHERNHQSWGELNNEGSAGVTSLVSAVTEYNDAFDEVIDGEFSFVVAKENVVMEVGKTSSDEITVPNRLTPSDSWISDSATEIKLKKNICSGLTGYSSTFYRNISHLFPEYLLQNGDIRPFNGSYGVNSIIAEFTVHGTTCSDYTLIIKFDHLLENYSKPLCGHWDFSAP</sequence>
<feature type="non-terminal residue" evidence="3">
    <location>
        <position position="306"/>
    </location>
</feature>
<dbReference type="Gene3D" id="1.25.40.610">
    <property type="match status" value="1"/>
</dbReference>
<evidence type="ECO:0000256" key="1">
    <source>
        <dbReference type="ARBA" id="ARBA00023180"/>
    </source>
</evidence>